<feature type="domain" description="GEVED" evidence="3">
    <location>
        <begin position="363"/>
        <end position="442"/>
    </location>
</feature>
<feature type="chain" id="PRO_5015983904" evidence="1">
    <location>
        <begin position="22"/>
        <end position="624"/>
    </location>
</feature>
<dbReference type="EMBL" id="QKTW01000003">
    <property type="protein sequence ID" value="PZF74617.1"/>
    <property type="molecule type" value="Genomic_DNA"/>
</dbReference>
<sequence>MKIFPRILPLLFLGISSQTKAQTYYYSFPLYSIINSMPGGTKLPDGTIVKVDKISTGGGTHTDTSGTKGTGHDMGGTFTGKTLAAYTGSKDSSEFTVIQGNTQTIDNGEANNCAASIGFHVYFDRPTANINFLALDIDGAYNGPGVSGNAEWVSSMAFNGTAFVPYTQTTSTTVTPVLTARKINIGASHSWRTLVTNSVSAAAAANIPASNYYIQTANVNNLQPDDLNSQVFFNPTTATDLVTDFFCMWGIWPKTNNVGQQRSGVSPIIVSVKSDFGDDPDSYKTLLASGGPSHGVLPGLSLGNTNEPKLDGQPSAAANLDINDDGVANVPAIINTPLLTTQTISSYTIITTFNNNTGRDANLVCWIDWNGDGTFDPSEAITATVPASTTSGSVPFTWNNVTLSGAGGAMQTYARIRLTTGAITTSDVGGAFSDGEVEDYRIPFVAPLVITLGDFKGNIINGHAQLNWNTLEEKDAQSFVVEYAANGADFNKVGEVTAVGSGANSYSFTDDNPARNINYYRLRMRNNDGTETSSKIIALKSANMIPFAVTIAPNPVSNNINLVTTSETALTVQVYNILGKIVYTGKMFNPSYSSVDCSGFTPGTYFMKVTSDAGETQTLQFVKN</sequence>
<comment type="caution">
    <text evidence="4">The sequence shown here is derived from an EMBL/GenBank/DDBJ whole genome shotgun (WGS) entry which is preliminary data.</text>
</comment>
<dbReference type="Pfam" id="PF20009">
    <property type="entry name" value="GEVED"/>
    <property type="match status" value="1"/>
</dbReference>
<dbReference type="OrthoDB" id="615363at2"/>
<accession>A0A2W2BFH1</accession>
<dbReference type="InterPro" id="IPR045474">
    <property type="entry name" value="GEVED"/>
</dbReference>
<dbReference type="Pfam" id="PF18962">
    <property type="entry name" value="Por_Secre_tail"/>
    <property type="match status" value="1"/>
</dbReference>
<keyword evidence="1" id="KW-0732">Signal</keyword>
<protein>
    <submittedName>
        <fullName evidence="4">Uncharacterized protein</fullName>
    </submittedName>
</protein>
<proteinExistence type="predicted"/>
<gene>
    <name evidence="4" type="ORF">DN068_03300</name>
</gene>
<dbReference type="Proteomes" id="UP000248745">
    <property type="component" value="Unassembled WGS sequence"/>
</dbReference>
<organism evidence="4 5">
    <name type="scientific">Taibaiella soli</name>
    <dbReference type="NCBI Taxonomy" id="1649169"/>
    <lineage>
        <taxon>Bacteria</taxon>
        <taxon>Pseudomonadati</taxon>
        <taxon>Bacteroidota</taxon>
        <taxon>Chitinophagia</taxon>
        <taxon>Chitinophagales</taxon>
        <taxon>Chitinophagaceae</taxon>
        <taxon>Taibaiella</taxon>
    </lineage>
</organism>
<feature type="signal peptide" evidence="1">
    <location>
        <begin position="1"/>
        <end position="21"/>
    </location>
</feature>
<evidence type="ECO:0000313" key="5">
    <source>
        <dbReference type="Proteomes" id="UP000248745"/>
    </source>
</evidence>
<name>A0A2W2BFH1_9BACT</name>
<evidence type="ECO:0000313" key="4">
    <source>
        <dbReference type="EMBL" id="PZF74617.1"/>
    </source>
</evidence>
<dbReference type="AlphaFoldDB" id="A0A2W2BFH1"/>
<evidence type="ECO:0000256" key="1">
    <source>
        <dbReference type="SAM" id="SignalP"/>
    </source>
</evidence>
<dbReference type="InterPro" id="IPR013783">
    <property type="entry name" value="Ig-like_fold"/>
</dbReference>
<dbReference type="Gene3D" id="2.60.40.10">
    <property type="entry name" value="Immunoglobulins"/>
    <property type="match status" value="1"/>
</dbReference>
<keyword evidence="5" id="KW-1185">Reference proteome</keyword>
<evidence type="ECO:0000259" key="2">
    <source>
        <dbReference type="Pfam" id="PF18962"/>
    </source>
</evidence>
<reference evidence="4 5" key="1">
    <citation type="submission" date="2018-06" db="EMBL/GenBank/DDBJ databases">
        <title>Mucibacter soli gen. nov., sp. nov., a new member of the family Chitinophagaceae producing mucin.</title>
        <authorList>
            <person name="Kim M.-K."/>
            <person name="Park S."/>
            <person name="Kim T.-S."/>
            <person name="Joung Y."/>
            <person name="Han J.-H."/>
            <person name="Kim S.B."/>
        </authorList>
    </citation>
    <scope>NUCLEOTIDE SEQUENCE [LARGE SCALE GENOMIC DNA]</scope>
    <source>
        <strain evidence="4 5">R1-15</strain>
    </source>
</reference>
<feature type="domain" description="Secretion system C-terminal sorting" evidence="2">
    <location>
        <begin position="552"/>
        <end position="616"/>
    </location>
</feature>
<dbReference type="RefSeq" id="WP_110997457.1">
    <property type="nucleotide sequence ID" value="NZ_QKTW01000003.1"/>
</dbReference>
<dbReference type="InterPro" id="IPR026444">
    <property type="entry name" value="Secre_tail"/>
</dbReference>
<dbReference type="NCBIfam" id="TIGR04183">
    <property type="entry name" value="Por_Secre_tail"/>
    <property type="match status" value="1"/>
</dbReference>
<evidence type="ECO:0000259" key="3">
    <source>
        <dbReference type="Pfam" id="PF20009"/>
    </source>
</evidence>